<name>A0AAE0P312_SORBR</name>
<comment type="caution">
    <text evidence="1">The sequence shown here is derived from an EMBL/GenBank/DDBJ whole genome shotgun (WGS) entry which is preliminary data.</text>
</comment>
<reference evidence="1" key="2">
    <citation type="submission" date="2023-07" db="EMBL/GenBank/DDBJ databases">
        <authorList>
            <consortium name="Lawrence Berkeley National Laboratory"/>
            <person name="Haridas S."/>
            <person name="Hensen N."/>
            <person name="Bonometti L."/>
            <person name="Westerberg I."/>
            <person name="Brannstrom I.O."/>
            <person name="Guillou S."/>
            <person name="Cros-Aarteil S."/>
            <person name="Calhoun S."/>
            <person name="Kuo A."/>
            <person name="Mondo S."/>
            <person name="Pangilinan J."/>
            <person name="Riley R."/>
            <person name="LaButti K."/>
            <person name="Andreopoulos B."/>
            <person name="Lipzen A."/>
            <person name="Chen C."/>
            <person name="Yanf M."/>
            <person name="Daum C."/>
            <person name="Ng V."/>
            <person name="Clum A."/>
            <person name="Steindorff A."/>
            <person name="Ohm R."/>
            <person name="Martin F."/>
            <person name="Silar P."/>
            <person name="Natvig D."/>
            <person name="Lalanne C."/>
            <person name="Gautier V."/>
            <person name="Ament-velasquez S.L."/>
            <person name="Kruys A."/>
            <person name="Hutchinson M.I."/>
            <person name="Powell A.J."/>
            <person name="Barry K."/>
            <person name="Miller A.N."/>
            <person name="Grigoriev I.V."/>
            <person name="Debuchy R."/>
            <person name="Gladieux P."/>
            <person name="Thoren M.H."/>
            <person name="Johannesson H."/>
        </authorList>
    </citation>
    <scope>NUCLEOTIDE SEQUENCE</scope>
    <source>
        <strain evidence="1">FGSC 1904</strain>
    </source>
</reference>
<dbReference type="Proteomes" id="UP001281003">
    <property type="component" value="Unassembled WGS sequence"/>
</dbReference>
<evidence type="ECO:0000313" key="1">
    <source>
        <dbReference type="EMBL" id="KAK3392285.1"/>
    </source>
</evidence>
<evidence type="ECO:0000313" key="2">
    <source>
        <dbReference type="Proteomes" id="UP001281003"/>
    </source>
</evidence>
<protein>
    <submittedName>
        <fullName evidence="1">Uncharacterized protein</fullName>
    </submittedName>
</protein>
<proteinExistence type="predicted"/>
<organism evidence="1 2">
    <name type="scientific">Sordaria brevicollis</name>
    <dbReference type="NCBI Taxonomy" id="83679"/>
    <lineage>
        <taxon>Eukaryota</taxon>
        <taxon>Fungi</taxon>
        <taxon>Dikarya</taxon>
        <taxon>Ascomycota</taxon>
        <taxon>Pezizomycotina</taxon>
        <taxon>Sordariomycetes</taxon>
        <taxon>Sordariomycetidae</taxon>
        <taxon>Sordariales</taxon>
        <taxon>Sordariaceae</taxon>
        <taxon>Sordaria</taxon>
    </lineage>
</organism>
<dbReference type="EMBL" id="JAUTDP010000011">
    <property type="protein sequence ID" value="KAK3392285.1"/>
    <property type="molecule type" value="Genomic_DNA"/>
</dbReference>
<keyword evidence="2" id="KW-1185">Reference proteome</keyword>
<gene>
    <name evidence="1" type="ORF">B0T20DRAFT_420682</name>
</gene>
<sequence length="209" mass="23312">MTAPGDVLAAEYKEQQGILLTLEEETNSLYFVFPAGTVAYPDSKDGLLPPSVTLEFKVYARQGRVRDGKVKGKVLNDGKALAERLNLSPEAARQLQADSEAGLLDQRPGRDEYVYGGVLTSDPINVVKMEKVVMCKDVPIEERQMNLLRFDYQGLALDKVEYLRKIDKICRLADCELGQTNPDAPSSTMDQNSIYLSFMKKNQDGEVEQ</sequence>
<reference evidence="1" key="1">
    <citation type="journal article" date="2023" name="Mol. Phylogenet. Evol.">
        <title>Genome-scale phylogeny and comparative genomics of the fungal order Sordariales.</title>
        <authorList>
            <person name="Hensen N."/>
            <person name="Bonometti L."/>
            <person name="Westerberg I."/>
            <person name="Brannstrom I.O."/>
            <person name="Guillou S."/>
            <person name="Cros-Aarteil S."/>
            <person name="Calhoun S."/>
            <person name="Haridas S."/>
            <person name="Kuo A."/>
            <person name="Mondo S."/>
            <person name="Pangilinan J."/>
            <person name="Riley R."/>
            <person name="LaButti K."/>
            <person name="Andreopoulos B."/>
            <person name="Lipzen A."/>
            <person name="Chen C."/>
            <person name="Yan M."/>
            <person name="Daum C."/>
            <person name="Ng V."/>
            <person name="Clum A."/>
            <person name="Steindorff A."/>
            <person name="Ohm R.A."/>
            <person name="Martin F."/>
            <person name="Silar P."/>
            <person name="Natvig D.O."/>
            <person name="Lalanne C."/>
            <person name="Gautier V."/>
            <person name="Ament-Velasquez S.L."/>
            <person name="Kruys A."/>
            <person name="Hutchinson M.I."/>
            <person name="Powell A.J."/>
            <person name="Barry K."/>
            <person name="Miller A.N."/>
            <person name="Grigoriev I.V."/>
            <person name="Debuchy R."/>
            <person name="Gladieux P."/>
            <person name="Hiltunen Thoren M."/>
            <person name="Johannesson H."/>
        </authorList>
    </citation>
    <scope>NUCLEOTIDE SEQUENCE</scope>
    <source>
        <strain evidence="1">FGSC 1904</strain>
    </source>
</reference>
<dbReference type="AlphaFoldDB" id="A0AAE0P312"/>
<accession>A0AAE0P312</accession>